<evidence type="ECO:0000259" key="2">
    <source>
        <dbReference type="PROSITE" id="PS51819"/>
    </source>
</evidence>
<organism evidence="3 4">
    <name type="scientific">Streptomyces formicae</name>
    <dbReference type="NCBI Taxonomy" id="1616117"/>
    <lineage>
        <taxon>Bacteria</taxon>
        <taxon>Bacillati</taxon>
        <taxon>Actinomycetota</taxon>
        <taxon>Actinomycetes</taxon>
        <taxon>Kitasatosporales</taxon>
        <taxon>Streptomycetaceae</taxon>
        <taxon>Streptomyces</taxon>
    </lineage>
</organism>
<dbReference type="PANTHER" id="PTHR43048:SF6">
    <property type="entry name" value="BLR8189 PROTEIN"/>
    <property type="match status" value="1"/>
</dbReference>
<dbReference type="RefSeq" id="WP_098240790.1">
    <property type="nucleotide sequence ID" value="NZ_CP022685.1"/>
</dbReference>
<dbReference type="AlphaFoldDB" id="A0A291Q2H1"/>
<evidence type="ECO:0000313" key="4">
    <source>
        <dbReference type="Proteomes" id="UP000221011"/>
    </source>
</evidence>
<keyword evidence="4" id="KW-1185">Reference proteome</keyword>
<dbReference type="InterPro" id="IPR051785">
    <property type="entry name" value="MMCE/EMCE_epimerase"/>
</dbReference>
<dbReference type="EMBL" id="CP022685">
    <property type="protein sequence ID" value="ATL25723.1"/>
    <property type="molecule type" value="Genomic_DNA"/>
</dbReference>
<dbReference type="PANTHER" id="PTHR43048">
    <property type="entry name" value="METHYLMALONYL-COA EPIMERASE"/>
    <property type="match status" value="1"/>
</dbReference>
<dbReference type="PROSITE" id="PS51819">
    <property type="entry name" value="VOC"/>
    <property type="match status" value="1"/>
</dbReference>
<accession>A0A291Q2H1</accession>
<evidence type="ECO:0000313" key="3">
    <source>
        <dbReference type="EMBL" id="ATL25723.1"/>
    </source>
</evidence>
<dbReference type="InterPro" id="IPR004360">
    <property type="entry name" value="Glyas_Fos-R_dOase_dom"/>
</dbReference>
<feature type="domain" description="VOC" evidence="2">
    <location>
        <begin position="23"/>
        <end position="168"/>
    </location>
</feature>
<dbReference type="GO" id="GO:0046491">
    <property type="term" value="P:L-methylmalonyl-CoA metabolic process"/>
    <property type="evidence" value="ECO:0007669"/>
    <property type="project" value="TreeGrafter"/>
</dbReference>
<keyword evidence="1" id="KW-0479">Metal-binding</keyword>
<dbReference type="SUPFAM" id="SSF54593">
    <property type="entry name" value="Glyoxalase/Bleomycin resistance protein/Dihydroxybiphenyl dioxygenase"/>
    <property type="match status" value="1"/>
</dbReference>
<name>A0A291Q2H1_9ACTN</name>
<evidence type="ECO:0000256" key="1">
    <source>
        <dbReference type="ARBA" id="ARBA00022723"/>
    </source>
</evidence>
<dbReference type="InterPro" id="IPR037523">
    <property type="entry name" value="VOC_core"/>
</dbReference>
<dbReference type="CDD" id="cd16361">
    <property type="entry name" value="VOC_ShValD_like"/>
    <property type="match status" value="1"/>
</dbReference>
<dbReference type="Gene3D" id="3.10.180.10">
    <property type="entry name" value="2,3-Dihydroxybiphenyl 1,2-Dioxygenase, domain 1"/>
    <property type="match status" value="1"/>
</dbReference>
<proteinExistence type="predicted"/>
<reference evidence="3 4" key="1">
    <citation type="submission" date="2017-08" db="EMBL/GenBank/DDBJ databases">
        <title>Complete Genome Sequence of Streptomyces formicae KY5, the formicamycin producer.</title>
        <authorList>
            <person name="Holmes N.A."/>
            <person name="Devine R."/>
            <person name="Qin Z."/>
            <person name="Seipke R.F."/>
            <person name="Wilkinson B."/>
            <person name="Hutchings M.I."/>
        </authorList>
    </citation>
    <scope>NUCLEOTIDE SEQUENCE [LARGE SCALE GENOMIC DNA]</scope>
    <source>
        <strain evidence="3 4">KY5</strain>
    </source>
</reference>
<protein>
    <submittedName>
        <fullName evidence="3">Conserved hypothetical secreted protein</fullName>
    </submittedName>
</protein>
<dbReference type="KEGG" id="sfk:KY5_0705"/>
<dbReference type="GO" id="GO:0004493">
    <property type="term" value="F:methylmalonyl-CoA epimerase activity"/>
    <property type="evidence" value="ECO:0007669"/>
    <property type="project" value="TreeGrafter"/>
</dbReference>
<dbReference type="Pfam" id="PF00903">
    <property type="entry name" value="Glyoxalase"/>
    <property type="match status" value="1"/>
</dbReference>
<gene>
    <name evidence="3" type="ORF">KY5_0705</name>
</gene>
<sequence length="190" mass="21265">MPPHPNAPADRGVRTRGIPSATHVDHVAYTVPDLDEAIRFFTEVLGADLVYREEPVRADDDAMRETLNVHPRAVAEIAMLRLGPVTNVELFAYHAPDQRRLMPRNSDYGGHHLSFHVTDIDAAADHLRAQPGVRVLGEPRTVTSGPIAGMRWVYFLTPWGMQMELSCPPARLPYEESTVHRRFSLADRGV</sequence>
<dbReference type="InterPro" id="IPR029068">
    <property type="entry name" value="Glyas_Bleomycin-R_OHBP_Dase"/>
</dbReference>
<dbReference type="Proteomes" id="UP000221011">
    <property type="component" value="Chromosome"/>
</dbReference>
<dbReference type="GO" id="GO:0046872">
    <property type="term" value="F:metal ion binding"/>
    <property type="evidence" value="ECO:0007669"/>
    <property type="project" value="UniProtKB-KW"/>
</dbReference>